<protein>
    <submittedName>
        <fullName evidence="9">Permeases of the major facilitator superfamily</fullName>
    </submittedName>
</protein>
<evidence type="ECO:0000256" key="1">
    <source>
        <dbReference type="ARBA" id="ARBA00004651"/>
    </source>
</evidence>
<keyword evidence="5 7" id="KW-1133">Transmembrane helix</keyword>
<feature type="transmembrane region" description="Helical" evidence="7">
    <location>
        <begin position="278"/>
        <end position="295"/>
    </location>
</feature>
<dbReference type="InterPro" id="IPR020846">
    <property type="entry name" value="MFS_dom"/>
</dbReference>
<feature type="transmembrane region" description="Helical" evidence="7">
    <location>
        <begin position="378"/>
        <end position="401"/>
    </location>
</feature>
<dbReference type="InterPro" id="IPR011701">
    <property type="entry name" value="MFS"/>
</dbReference>
<gene>
    <name evidence="9" type="ORF">BSU04_04790</name>
</gene>
<dbReference type="EMBL" id="MTHB01000029">
    <property type="protein sequence ID" value="OXC79858.1"/>
    <property type="molecule type" value="Genomic_DNA"/>
</dbReference>
<organism evidence="9 10">
    <name type="scientific">Caballeronia sordidicola</name>
    <name type="common">Burkholderia sordidicola</name>
    <dbReference type="NCBI Taxonomy" id="196367"/>
    <lineage>
        <taxon>Bacteria</taxon>
        <taxon>Pseudomonadati</taxon>
        <taxon>Pseudomonadota</taxon>
        <taxon>Betaproteobacteria</taxon>
        <taxon>Burkholderiales</taxon>
        <taxon>Burkholderiaceae</taxon>
        <taxon>Caballeronia</taxon>
    </lineage>
</organism>
<reference evidence="10" key="1">
    <citation type="submission" date="2017-01" db="EMBL/GenBank/DDBJ databases">
        <title>Genome Analysis of Deinococcus marmoris KOPRI26562.</title>
        <authorList>
            <person name="Kim J.H."/>
            <person name="Oh H.-M."/>
        </authorList>
    </citation>
    <scope>NUCLEOTIDE SEQUENCE [LARGE SCALE GENOMIC DNA]</scope>
    <source>
        <strain evidence="10">PAMC 26633</strain>
    </source>
</reference>
<feature type="domain" description="Major facilitator superfamily (MFS) profile" evidence="8">
    <location>
        <begin position="63"/>
        <end position="515"/>
    </location>
</feature>
<evidence type="ECO:0000313" key="9">
    <source>
        <dbReference type="EMBL" id="OXC79858.1"/>
    </source>
</evidence>
<evidence type="ECO:0000256" key="5">
    <source>
        <dbReference type="ARBA" id="ARBA00022989"/>
    </source>
</evidence>
<comment type="caution">
    <text evidence="9">The sequence shown here is derived from an EMBL/GenBank/DDBJ whole genome shotgun (WGS) entry which is preliminary data.</text>
</comment>
<keyword evidence="3" id="KW-1003">Cell membrane</keyword>
<dbReference type="GO" id="GO:0005886">
    <property type="term" value="C:plasma membrane"/>
    <property type="evidence" value="ECO:0007669"/>
    <property type="project" value="UniProtKB-SubCell"/>
</dbReference>
<dbReference type="GO" id="GO:0022857">
    <property type="term" value="F:transmembrane transporter activity"/>
    <property type="evidence" value="ECO:0007669"/>
    <property type="project" value="InterPro"/>
</dbReference>
<feature type="transmembrane region" description="Helical" evidence="7">
    <location>
        <begin position="343"/>
        <end position="366"/>
    </location>
</feature>
<dbReference type="InterPro" id="IPR036259">
    <property type="entry name" value="MFS_trans_sf"/>
</dbReference>
<feature type="transmembrane region" description="Helical" evidence="7">
    <location>
        <begin position="248"/>
        <end position="266"/>
    </location>
</feature>
<comment type="subcellular location">
    <subcellularLocation>
        <location evidence="1">Cell membrane</location>
        <topology evidence="1">Multi-pass membrane protein</topology>
    </subcellularLocation>
</comment>
<evidence type="ECO:0000256" key="6">
    <source>
        <dbReference type="ARBA" id="ARBA00023136"/>
    </source>
</evidence>
<dbReference type="eggNOG" id="COG2814">
    <property type="taxonomic scope" value="Bacteria"/>
</dbReference>
<feature type="transmembrane region" description="Helical" evidence="7">
    <location>
        <begin position="128"/>
        <end position="151"/>
    </location>
</feature>
<dbReference type="Gene3D" id="1.20.1720.10">
    <property type="entry name" value="Multidrug resistance protein D"/>
    <property type="match status" value="1"/>
</dbReference>
<dbReference type="PANTHER" id="PTHR42718:SF46">
    <property type="entry name" value="BLR6921 PROTEIN"/>
    <property type="match status" value="1"/>
</dbReference>
<proteinExistence type="predicted"/>
<feature type="transmembrane region" description="Helical" evidence="7">
    <location>
        <begin position="489"/>
        <end position="508"/>
    </location>
</feature>
<dbReference type="PANTHER" id="PTHR42718">
    <property type="entry name" value="MAJOR FACILITATOR SUPERFAMILY MULTIDRUG TRANSPORTER MFSC"/>
    <property type="match status" value="1"/>
</dbReference>
<feature type="transmembrane region" description="Helical" evidence="7">
    <location>
        <begin position="445"/>
        <end position="469"/>
    </location>
</feature>
<sequence>MPSGLTRIQLRILRKALRYRWIYRRCKSVNLNYRASPKATSPLNPGFSMSNSSLPTSSVTRWLPYIVAGTFFMEYLDTTVIATALPQMAHSFGVGPNALSIGMTAYMLALAIFIPVSGWVADRVGSRTVFFSAIVVFVIASVLCGLSNSVAEFTAARLLQGAGGAMMVPVGRLIVVRSTEKSRLMQAISTITWPAIAAPVIGPPVGGFITTYATWRWIFLLNVPFGICALVAVAMLVPNLRGAERKPLDIVGLVLSGAALTAILYGAELASQPGSSPWIAGGVVLAGLVVGFAAVRYASGHPHPLIDFSTLKIPTYSVTVLTGSLTRIGIGAVPYLMPLLFQIGFGLSAFKSGLLLLASALGNLGMKALTTRILRRFGFRYVSIVAVATAGIFTIICGLLTPLSPLAWVLIVVFVYGVARSMQFSLLATLAYADVGAPQMSAASTLWSAAAQMTIGLGIAYGAVALRAAALLNGETASAEGMHFTLDDFRLAFLFAGLLTLLSVWGYFKVARDAGQSVGGGSMRQNVPRRGS</sequence>
<evidence type="ECO:0000313" key="10">
    <source>
        <dbReference type="Proteomes" id="UP000214720"/>
    </source>
</evidence>
<dbReference type="SUPFAM" id="SSF103473">
    <property type="entry name" value="MFS general substrate transporter"/>
    <property type="match status" value="1"/>
</dbReference>
<evidence type="ECO:0000259" key="8">
    <source>
        <dbReference type="PROSITE" id="PS50850"/>
    </source>
</evidence>
<name>A0A226XAI7_CABSO</name>
<dbReference type="Proteomes" id="UP000214720">
    <property type="component" value="Unassembled WGS sequence"/>
</dbReference>
<feature type="transmembrane region" description="Helical" evidence="7">
    <location>
        <begin position="316"/>
        <end position="337"/>
    </location>
</feature>
<evidence type="ECO:0000256" key="3">
    <source>
        <dbReference type="ARBA" id="ARBA00022475"/>
    </source>
</evidence>
<feature type="transmembrane region" description="Helical" evidence="7">
    <location>
        <begin position="98"/>
        <end position="121"/>
    </location>
</feature>
<feature type="transmembrane region" description="Helical" evidence="7">
    <location>
        <begin position="407"/>
        <end position="433"/>
    </location>
</feature>
<keyword evidence="4 7" id="KW-0812">Transmembrane</keyword>
<evidence type="ECO:0000256" key="4">
    <source>
        <dbReference type="ARBA" id="ARBA00022692"/>
    </source>
</evidence>
<feature type="transmembrane region" description="Helical" evidence="7">
    <location>
        <begin position="62"/>
        <end position="86"/>
    </location>
</feature>
<dbReference type="AlphaFoldDB" id="A0A226XAI7"/>
<feature type="transmembrane region" description="Helical" evidence="7">
    <location>
        <begin position="157"/>
        <end position="175"/>
    </location>
</feature>
<dbReference type="Pfam" id="PF07690">
    <property type="entry name" value="MFS_1"/>
    <property type="match status" value="1"/>
</dbReference>
<evidence type="ECO:0000256" key="7">
    <source>
        <dbReference type="SAM" id="Phobius"/>
    </source>
</evidence>
<feature type="transmembrane region" description="Helical" evidence="7">
    <location>
        <begin position="215"/>
        <end position="236"/>
    </location>
</feature>
<dbReference type="PROSITE" id="PS50850">
    <property type="entry name" value="MFS"/>
    <property type="match status" value="1"/>
</dbReference>
<accession>A0A226XAI7</accession>
<dbReference type="Gene3D" id="1.20.1250.20">
    <property type="entry name" value="MFS general substrate transporter like domains"/>
    <property type="match status" value="1"/>
</dbReference>
<evidence type="ECO:0000256" key="2">
    <source>
        <dbReference type="ARBA" id="ARBA00022448"/>
    </source>
</evidence>
<keyword evidence="6 7" id="KW-0472">Membrane</keyword>
<keyword evidence="2" id="KW-0813">Transport</keyword>
<feature type="transmembrane region" description="Helical" evidence="7">
    <location>
        <begin position="187"/>
        <end position="209"/>
    </location>
</feature>